<evidence type="ECO:0000256" key="1">
    <source>
        <dbReference type="ARBA" id="ARBA00022729"/>
    </source>
</evidence>
<organism evidence="2 3">
    <name type="scientific">Punica granatum</name>
    <name type="common">Pomegranate</name>
    <dbReference type="NCBI Taxonomy" id="22663"/>
    <lineage>
        <taxon>Eukaryota</taxon>
        <taxon>Viridiplantae</taxon>
        <taxon>Streptophyta</taxon>
        <taxon>Embryophyta</taxon>
        <taxon>Tracheophyta</taxon>
        <taxon>Spermatophyta</taxon>
        <taxon>Magnoliopsida</taxon>
        <taxon>eudicotyledons</taxon>
        <taxon>Gunneridae</taxon>
        <taxon>Pentapetalae</taxon>
        <taxon>rosids</taxon>
        <taxon>malvids</taxon>
        <taxon>Myrtales</taxon>
        <taxon>Lythraceae</taxon>
        <taxon>Punica</taxon>
    </lineage>
</organism>
<dbReference type="PANTHER" id="PTHR45966">
    <property type="entry name" value="GDSL-LIKE LIPASE/ACYLHYDROLASE"/>
    <property type="match status" value="1"/>
</dbReference>
<protein>
    <submittedName>
        <fullName evidence="2">Uncharacterized protein</fullName>
    </submittedName>
</protein>
<dbReference type="Proteomes" id="UP000197138">
    <property type="component" value="Unassembled WGS sequence"/>
</dbReference>
<dbReference type="EMBL" id="MTKT01005034">
    <property type="protein sequence ID" value="OWM68411.1"/>
    <property type="molecule type" value="Genomic_DNA"/>
</dbReference>
<accession>A0A218W891</accession>
<comment type="caution">
    <text evidence="2">The sequence shown here is derived from an EMBL/GenBank/DDBJ whole genome shotgun (WGS) entry which is preliminary data.</text>
</comment>
<proteinExistence type="predicted"/>
<reference evidence="3" key="1">
    <citation type="journal article" date="2017" name="Plant J.">
        <title>The pomegranate (Punica granatum L.) genome and the genomics of punicalagin biosynthesis.</title>
        <authorList>
            <person name="Qin G."/>
            <person name="Xu C."/>
            <person name="Ming R."/>
            <person name="Tang H."/>
            <person name="Guyot R."/>
            <person name="Kramer E.M."/>
            <person name="Hu Y."/>
            <person name="Yi X."/>
            <person name="Qi Y."/>
            <person name="Xu X."/>
            <person name="Gao Z."/>
            <person name="Pan H."/>
            <person name="Jian J."/>
            <person name="Tian Y."/>
            <person name="Yue Z."/>
            <person name="Xu Y."/>
        </authorList>
    </citation>
    <scope>NUCLEOTIDE SEQUENCE [LARGE SCALE GENOMIC DNA]</scope>
    <source>
        <strain evidence="3">cv. Dabenzi</strain>
    </source>
</reference>
<dbReference type="PANTHER" id="PTHR45966:SF12">
    <property type="entry name" value="GDSL ESTERASE_LIPASE 1-LIKE ISOFORM X2"/>
    <property type="match status" value="1"/>
</dbReference>
<dbReference type="AlphaFoldDB" id="A0A218W891"/>
<dbReference type="InterPro" id="IPR036514">
    <property type="entry name" value="SGNH_hydro_sf"/>
</dbReference>
<sequence length="245" mass="27785">MDGPRCPRAMSHAVLYLRGLAPGCWEQPIPKRQWHPQEHLPALCGVCESAIDQTVPGARVPQLHEWSEFRFCWSWIRCYGLTVTGRWNELTDLTLWLNEARTNIVKIHLKLQLSYFEEVQKKLKQQECNEKARDLLSKAIYLFSMGGNDYMKVGMPKPGIPAQPLKGTSFKEGQTASCGSGKFNGKFTCGNSTTAYNLCSDPSQYVWFDAAHPTESTNRHLASLFWSGPLKVVWPYNAKALFQMP</sequence>
<gene>
    <name evidence="2" type="ORF">CDL15_Pgr004893</name>
</gene>
<dbReference type="GO" id="GO:0016298">
    <property type="term" value="F:lipase activity"/>
    <property type="evidence" value="ECO:0007669"/>
    <property type="project" value="TreeGrafter"/>
</dbReference>
<evidence type="ECO:0000313" key="2">
    <source>
        <dbReference type="EMBL" id="OWM68411.1"/>
    </source>
</evidence>
<dbReference type="Gene3D" id="3.40.50.1110">
    <property type="entry name" value="SGNH hydrolase"/>
    <property type="match status" value="1"/>
</dbReference>
<name>A0A218W891_PUNGR</name>
<dbReference type="InterPro" id="IPR044552">
    <property type="entry name" value="GLIP1-5/GLL25"/>
</dbReference>
<evidence type="ECO:0000313" key="3">
    <source>
        <dbReference type="Proteomes" id="UP000197138"/>
    </source>
</evidence>
<keyword evidence="1" id="KW-0732">Signal</keyword>